<feature type="domain" description="Major facilitator superfamily (MFS) profile" evidence="7">
    <location>
        <begin position="7"/>
        <end position="452"/>
    </location>
</feature>
<dbReference type="PROSITE" id="PS50850">
    <property type="entry name" value="MFS"/>
    <property type="match status" value="1"/>
</dbReference>
<keyword evidence="5 6" id="KW-0472">Membrane</keyword>
<evidence type="ECO:0000256" key="3">
    <source>
        <dbReference type="ARBA" id="ARBA00022692"/>
    </source>
</evidence>
<feature type="transmembrane region" description="Helical" evidence="6">
    <location>
        <begin position="429"/>
        <end position="446"/>
    </location>
</feature>
<dbReference type="Proteomes" id="UP000215383">
    <property type="component" value="Chromosome 1"/>
</dbReference>
<dbReference type="EMBL" id="LT906446">
    <property type="protein sequence ID" value="SNV03942.1"/>
    <property type="molecule type" value="Genomic_DNA"/>
</dbReference>
<feature type="transmembrane region" description="Helical" evidence="6">
    <location>
        <begin position="386"/>
        <end position="409"/>
    </location>
</feature>
<evidence type="ECO:0000256" key="5">
    <source>
        <dbReference type="ARBA" id="ARBA00023136"/>
    </source>
</evidence>
<evidence type="ECO:0000313" key="9">
    <source>
        <dbReference type="Proteomes" id="UP000215383"/>
    </source>
</evidence>
<dbReference type="Gene3D" id="1.20.1720.10">
    <property type="entry name" value="Multidrug resistance protein D"/>
    <property type="match status" value="1"/>
</dbReference>
<feature type="transmembrane region" description="Helical" evidence="6">
    <location>
        <begin position="192"/>
        <end position="212"/>
    </location>
</feature>
<dbReference type="GO" id="GO:0022857">
    <property type="term" value="F:transmembrane transporter activity"/>
    <property type="evidence" value="ECO:0007669"/>
    <property type="project" value="InterPro"/>
</dbReference>
<dbReference type="Pfam" id="PF07690">
    <property type="entry name" value="MFS_1"/>
    <property type="match status" value="1"/>
</dbReference>
<dbReference type="CDD" id="cd17321">
    <property type="entry name" value="MFS_MMR_MDR_like"/>
    <property type="match status" value="1"/>
</dbReference>
<proteinExistence type="predicted"/>
<accession>A0A239U268</accession>
<dbReference type="Gene3D" id="1.20.1250.20">
    <property type="entry name" value="MFS general substrate transporter like domains"/>
    <property type="match status" value="1"/>
</dbReference>
<dbReference type="PRINTS" id="PR01036">
    <property type="entry name" value="TCRTETB"/>
</dbReference>
<dbReference type="PANTHER" id="PTHR23501:SF194">
    <property type="entry name" value="EFFLUX PUMP ANTIBIOTIC RESISTANCE PROTEIN"/>
    <property type="match status" value="1"/>
</dbReference>
<feature type="transmembrane region" description="Helical" evidence="6">
    <location>
        <begin position="73"/>
        <end position="92"/>
    </location>
</feature>
<evidence type="ECO:0000256" key="4">
    <source>
        <dbReference type="ARBA" id="ARBA00022989"/>
    </source>
</evidence>
<name>A0A239U268_9FIRM</name>
<dbReference type="PANTHER" id="PTHR23501">
    <property type="entry name" value="MAJOR FACILITATOR SUPERFAMILY"/>
    <property type="match status" value="1"/>
</dbReference>
<evidence type="ECO:0000256" key="6">
    <source>
        <dbReference type="SAM" id="Phobius"/>
    </source>
</evidence>
<feature type="transmembrane region" description="Helical" evidence="6">
    <location>
        <begin position="257"/>
        <end position="283"/>
    </location>
</feature>
<feature type="transmembrane region" description="Helical" evidence="6">
    <location>
        <begin position="346"/>
        <end position="365"/>
    </location>
</feature>
<feature type="transmembrane region" description="Helical" evidence="6">
    <location>
        <begin position="159"/>
        <end position="180"/>
    </location>
</feature>
<keyword evidence="9" id="KW-1185">Reference proteome</keyword>
<protein>
    <submittedName>
        <fullName evidence="8">Spectinomycin tetracycline efflux pump</fullName>
    </submittedName>
</protein>
<dbReference type="InterPro" id="IPR036259">
    <property type="entry name" value="MFS_trans_sf"/>
</dbReference>
<dbReference type="AlphaFoldDB" id="A0A239U268"/>
<dbReference type="InterPro" id="IPR011701">
    <property type="entry name" value="MFS"/>
</dbReference>
<organism evidence="8 9">
    <name type="scientific">Megamonas hypermegale</name>
    <dbReference type="NCBI Taxonomy" id="158847"/>
    <lineage>
        <taxon>Bacteria</taxon>
        <taxon>Bacillati</taxon>
        <taxon>Bacillota</taxon>
        <taxon>Negativicutes</taxon>
        <taxon>Selenomonadales</taxon>
        <taxon>Selenomonadaceae</taxon>
        <taxon>Megamonas</taxon>
    </lineage>
</organism>
<feature type="transmembrane region" description="Helical" evidence="6">
    <location>
        <begin position="320"/>
        <end position="340"/>
    </location>
</feature>
<feature type="transmembrane region" description="Helical" evidence="6">
    <location>
        <begin position="7"/>
        <end position="30"/>
    </location>
</feature>
<comment type="subcellular location">
    <subcellularLocation>
        <location evidence="1">Cell membrane</location>
        <topology evidence="1">Multi-pass membrane protein</topology>
    </subcellularLocation>
</comment>
<evidence type="ECO:0000313" key="8">
    <source>
        <dbReference type="EMBL" id="SNV03942.1"/>
    </source>
</evidence>
<reference evidence="8 9" key="1">
    <citation type="submission" date="2017-06" db="EMBL/GenBank/DDBJ databases">
        <authorList>
            <consortium name="Pathogen Informatics"/>
        </authorList>
    </citation>
    <scope>NUCLEOTIDE SEQUENCE [LARGE SCALE GENOMIC DNA]</scope>
    <source>
        <strain evidence="8 9">NCTC10570</strain>
    </source>
</reference>
<dbReference type="GO" id="GO:0005886">
    <property type="term" value="C:plasma membrane"/>
    <property type="evidence" value="ECO:0007669"/>
    <property type="project" value="UniProtKB-SubCell"/>
</dbReference>
<feature type="transmembrane region" description="Helical" evidence="6">
    <location>
        <begin position="98"/>
        <end position="119"/>
    </location>
</feature>
<evidence type="ECO:0000256" key="2">
    <source>
        <dbReference type="ARBA" id="ARBA00022448"/>
    </source>
</evidence>
<sequence>MGQQKRILVAVMITSFTGAFMGSSINVAVPSMAEDFNLNPDILTWAVTAFLIGSAAGLLPFGRLSDIKGRRKIYMIGLVCICVTTFICALMQHFLSFIFVRFLQGVSMSMIFGTSMALLVSCYDARKRGKILGMSVSFVYAGVSLGPFIGGFITDYLGWRMIFWLTGIVLLVNLILMMKVKLDWYGAKGQKFDFVGSFIYMVMIVLFLYGLSDWTRHEIVHYFPIVAFVLFLVFIWEQNKSSSPLVKLSLFKNTVFAMSNLAALIHYSATFAIGFMVSLYLQIVRGMDAFTAGSFLLIQPCLMAIVSPKAGALSDKFSPRIIASFGMGIMMIGLFLFSFLSGTTSFYLIGINLAFIGIGFGLFSSPNNNAIMGAVKAEFYGIASSIVAVMRLIGQAVSMAIVTLILSIYTADIVMEQYVDMILAASKNTFLLFSILCVIGLIASLMRGKEKQNK</sequence>
<evidence type="ECO:0000259" key="7">
    <source>
        <dbReference type="PROSITE" id="PS50850"/>
    </source>
</evidence>
<gene>
    <name evidence="8" type="primary">stp_2</name>
    <name evidence="8" type="ORF">SAMEA4364220_01898</name>
</gene>
<evidence type="ECO:0000256" key="1">
    <source>
        <dbReference type="ARBA" id="ARBA00004651"/>
    </source>
</evidence>
<dbReference type="RefSeq" id="WP_027889053.1">
    <property type="nucleotide sequence ID" value="NZ_LT906446.1"/>
</dbReference>
<feature type="transmembrane region" description="Helical" evidence="6">
    <location>
        <begin position="42"/>
        <end position="61"/>
    </location>
</feature>
<dbReference type="SUPFAM" id="SSF103473">
    <property type="entry name" value="MFS general substrate transporter"/>
    <property type="match status" value="1"/>
</dbReference>
<feature type="transmembrane region" description="Helical" evidence="6">
    <location>
        <begin position="219"/>
        <end position="236"/>
    </location>
</feature>
<dbReference type="GeneID" id="78507884"/>
<keyword evidence="4 6" id="KW-1133">Transmembrane helix</keyword>
<feature type="transmembrane region" description="Helical" evidence="6">
    <location>
        <begin position="289"/>
        <end position="308"/>
    </location>
</feature>
<dbReference type="InterPro" id="IPR020846">
    <property type="entry name" value="MFS_dom"/>
</dbReference>
<keyword evidence="2" id="KW-0813">Transport</keyword>
<keyword evidence="3 6" id="KW-0812">Transmembrane</keyword>
<dbReference type="eggNOG" id="COG2814">
    <property type="taxonomic scope" value="Bacteria"/>
</dbReference>
<feature type="transmembrane region" description="Helical" evidence="6">
    <location>
        <begin position="131"/>
        <end position="153"/>
    </location>
</feature>